<evidence type="ECO:0000259" key="1">
    <source>
        <dbReference type="Pfam" id="PF14371"/>
    </source>
</evidence>
<protein>
    <recommendedName>
        <fullName evidence="1">DUF4412 domain-containing protein</fullName>
    </recommendedName>
</protein>
<comment type="caution">
    <text evidence="2">The sequence shown here is derived from an EMBL/GenBank/DDBJ whole genome shotgun (WGS) entry which is preliminary data.</text>
</comment>
<gene>
    <name evidence="2" type="ORF">EQG63_04875</name>
</gene>
<dbReference type="RefSeq" id="WP_129434993.1">
    <property type="nucleotide sequence ID" value="NZ_SBKO01000001.1"/>
</dbReference>
<accession>A0A4Q1K726</accession>
<dbReference type="AlphaFoldDB" id="A0A4Q1K726"/>
<reference evidence="3" key="1">
    <citation type="submission" date="2019-01" db="EMBL/GenBank/DDBJ databases">
        <title>Cytophagaceae bacterium strain CAR-16.</title>
        <authorList>
            <person name="Chen W.-M."/>
        </authorList>
    </citation>
    <scope>NUCLEOTIDE SEQUENCE [LARGE SCALE GENOMIC DNA]</scope>
    <source>
        <strain evidence="3">LLJ-11</strain>
    </source>
</reference>
<evidence type="ECO:0000313" key="3">
    <source>
        <dbReference type="Proteomes" id="UP000290283"/>
    </source>
</evidence>
<sequence length="238" mass="27276">MKAKTYFIYFGLIVSLTGVVSAQKPKMNMEDLMNLSKNKVDASKIPDKYTFSWKYAMQITSDKGKEIVFDYFLEPNATYYGANMNKAGASAMFMIMDTKNNISISTFGKDGKKMAMVSKVPDYSKMVDDKTKKVKYKAIPSKKILGFNCKGMQATNDEMEMVLYYTTEAKVSFTNVFKMNQNGGMPDVFKDLVKPNEKPLLMEMNYKDLKNKSKTTTMKCIELNKESYTFNKSDYKFM</sequence>
<proteinExistence type="predicted"/>
<feature type="domain" description="DUF4412" evidence="1">
    <location>
        <begin position="56"/>
        <end position="169"/>
    </location>
</feature>
<dbReference type="InterPro" id="IPR025524">
    <property type="entry name" value="DUF4412"/>
</dbReference>
<evidence type="ECO:0000313" key="2">
    <source>
        <dbReference type="EMBL" id="RXR21275.1"/>
    </source>
</evidence>
<dbReference type="Pfam" id="PF14371">
    <property type="entry name" value="DUF4412"/>
    <property type="match status" value="1"/>
</dbReference>
<dbReference type="EMBL" id="SBKO01000001">
    <property type="protein sequence ID" value="RXR21275.1"/>
    <property type="molecule type" value="Genomic_DNA"/>
</dbReference>
<dbReference type="Proteomes" id="UP000290283">
    <property type="component" value="Unassembled WGS sequence"/>
</dbReference>
<name>A0A4Q1K726_9FLAO</name>
<organism evidence="2 3">
    <name type="scientific">Flavobacterium amnicola</name>
    <dbReference type="NCBI Taxonomy" id="2506422"/>
    <lineage>
        <taxon>Bacteria</taxon>
        <taxon>Pseudomonadati</taxon>
        <taxon>Bacteroidota</taxon>
        <taxon>Flavobacteriia</taxon>
        <taxon>Flavobacteriales</taxon>
        <taxon>Flavobacteriaceae</taxon>
        <taxon>Flavobacterium</taxon>
    </lineage>
</organism>
<keyword evidence="3" id="KW-1185">Reference proteome</keyword>
<dbReference type="OrthoDB" id="1524221at2"/>